<dbReference type="PROSITE" id="PS51257">
    <property type="entry name" value="PROKAR_LIPOPROTEIN"/>
    <property type="match status" value="1"/>
</dbReference>
<protein>
    <recommendedName>
        <fullName evidence="3">DUF4349 domain-containing protein</fullName>
    </recommendedName>
</protein>
<reference evidence="4" key="1">
    <citation type="journal article" date="2014" name="Front. Microbiol.">
        <title>High frequency of phylogenetically diverse reductive dehalogenase-homologous genes in deep subseafloor sedimentary metagenomes.</title>
        <authorList>
            <person name="Kawai M."/>
            <person name="Futagami T."/>
            <person name="Toyoda A."/>
            <person name="Takaki Y."/>
            <person name="Nishi S."/>
            <person name="Hori S."/>
            <person name="Arai W."/>
            <person name="Tsubouchi T."/>
            <person name="Morono Y."/>
            <person name="Uchiyama I."/>
            <person name="Ito T."/>
            <person name="Fujiyama A."/>
            <person name="Inagaki F."/>
            <person name="Takami H."/>
        </authorList>
    </citation>
    <scope>NUCLEOTIDE SEQUENCE</scope>
    <source>
        <strain evidence="4">Expedition CK06-06</strain>
    </source>
</reference>
<keyword evidence="1" id="KW-0175">Coiled coil</keyword>
<dbReference type="EMBL" id="BARS01032070">
    <property type="protein sequence ID" value="GAG25290.1"/>
    <property type="molecule type" value="Genomic_DNA"/>
</dbReference>
<evidence type="ECO:0000259" key="3">
    <source>
        <dbReference type="Pfam" id="PF14257"/>
    </source>
</evidence>
<evidence type="ECO:0000256" key="1">
    <source>
        <dbReference type="SAM" id="Coils"/>
    </source>
</evidence>
<proteinExistence type="predicted"/>
<feature type="non-terminal residue" evidence="4">
    <location>
        <position position="221"/>
    </location>
</feature>
<feature type="coiled-coil region" evidence="1">
    <location>
        <begin position="144"/>
        <end position="171"/>
    </location>
</feature>
<accession>X0W405</accession>
<feature type="region of interest" description="Disordered" evidence="2">
    <location>
        <begin position="29"/>
        <end position="56"/>
    </location>
</feature>
<organism evidence="4">
    <name type="scientific">marine sediment metagenome</name>
    <dbReference type="NCBI Taxonomy" id="412755"/>
    <lineage>
        <taxon>unclassified sequences</taxon>
        <taxon>metagenomes</taxon>
        <taxon>ecological metagenomes</taxon>
    </lineage>
</organism>
<dbReference type="InterPro" id="IPR025645">
    <property type="entry name" value="DUF4349"/>
</dbReference>
<evidence type="ECO:0000256" key="2">
    <source>
        <dbReference type="SAM" id="MobiDB-lite"/>
    </source>
</evidence>
<dbReference type="AlphaFoldDB" id="X0W405"/>
<sequence length="221" mass="24390">MNKLLRISIPLLLIPGLVLAAGCAAPETAVAPSAPAPPPMPEEAYSKTEQYRGGEGQAYDADIERKIVKTGYLTLEVDDVPEAMNGVAVVARELGGYVVSSNKHGDEGETFGRVTFRVPAERFDEAFARLRQLAVDVPYESTDSRDVTEEYTDLEAQLRNLQATEAQYLALLSKAETVEDILAVQRELSNVRGEIERIKGRMQYLERTSDMSLIEVNLQET</sequence>
<dbReference type="Pfam" id="PF14257">
    <property type="entry name" value="DUF4349"/>
    <property type="match status" value="1"/>
</dbReference>
<comment type="caution">
    <text evidence="4">The sequence shown here is derived from an EMBL/GenBank/DDBJ whole genome shotgun (WGS) entry which is preliminary data.</text>
</comment>
<evidence type="ECO:0000313" key="4">
    <source>
        <dbReference type="EMBL" id="GAG25290.1"/>
    </source>
</evidence>
<name>X0W405_9ZZZZ</name>
<gene>
    <name evidence="4" type="ORF">S01H1_49820</name>
</gene>
<feature type="domain" description="DUF4349" evidence="3">
    <location>
        <begin position="65"/>
        <end position="220"/>
    </location>
</feature>